<organism evidence="17 18">
    <name type="scientific">Mytilus edulis</name>
    <name type="common">Blue mussel</name>
    <dbReference type="NCBI Taxonomy" id="6550"/>
    <lineage>
        <taxon>Eukaryota</taxon>
        <taxon>Metazoa</taxon>
        <taxon>Spiralia</taxon>
        <taxon>Lophotrochozoa</taxon>
        <taxon>Mollusca</taxon>
        <taxon>Bivalvia</taxon>
        <taxon>Autobranchia</taxon>
        <taxon>Pteriomorphia</taxon>
        <taxon>Mytilida</taxon>
        <taxon>Mytiloidea</taxon>
        <taxon>Mytilidae</taxon>
        <taxon>Mytilinae</taxon>
        <taxon>Mytilus</taxon>
    </lineage>
</organism>
<feature type="transmembrane region" description="Helical" evidence="14">
    <location>
        <begin position="305"/>
        <end position="325"/>
    </location>
</feature>
<evidence type="ECO:0000256" key="7">
    <source>
        <dbReference type="ARBA" id="ARBA00022753"/>
    </source>
</evidence>
<evidence type="ECO:0000313" key="17">
    <source>
        <dbReference type="EMBL" id="CAG2241552.1"/>
    </source>
</evidence>
<keyword evidence="8 14" id="KW-1133">Transmembrane helix</keyword>
<comment type="catalytic activity">
    <reaction evidence="13">
        <text>2 Fe(2+) + NADP(+) + H(+) = 2 Fe(3+) + NADPH</text>
        <dbReference type="Rhea" id="RHEA:71767"/>
        <dbReference type="ChEBI" id="CHEBI:15378"/>
        <dbReference type="ChEBI" id="CHEBI:29033"/>
        <dbReference type="ChEBI" id="CHEBI:29034"/>
        <dbReference type="ChEBI" id="CHEBI:57783"/>
        <dbReference type="ChEBI" id="CHEBI:58349"/>
    </reaction>
    <physiologicalReaction direction="right-to-left" evidence="13">
        <dbReference type="Rhea" id="RHEA:71769"/>
    </physiologicalReaction>
</comment>
<evidence type="ECO:0000256" key="2">
    <source>
        <dbReference type="ARBA" id="ARBA00001974"/>
    </source>
</evidence>
<comment type="subcellular location">
    <subcellularLocation>
        <location evidence="3">Endosome membrane</location>
        <topology evidence="3">Multi-pass membrane protein</topology>
    </subcellularLocation>
</comment>
<evidence type="ECO:0000256" key="8">
    <source>
        <dbReference type="ARBA" id="ARBA00022989"/>
    </source>
</evidence>
<protein>
    <submittedName>
        <fullName evidence="17">STEAP4</fullName>
        <ecNumber evidence="17">1.16.1.-</ecNumber>
    </submittedName>
</protein>
<feature type="transmembrane region" description="Helical" evidence="14">
    <location>
        <begin position="443"/>
        <end position="461"/>
    </location>
</feature>
<feature type="transmembrane region" description="Helical" evidence="14">
    <location>
        <begin position="361"/>
        <end position="381"/>
    </location>
</feature>
<dbReference type="Pfam" id="PF03807">
    <property type="entry name" value="F420_oxidored"/>
    <property type="match status" value="1"/>
</dbReference>
<dbReference type="InterPro" id="IPR013130">
    <property type="entry name" value="Fe3_Rdtase_TM_dom"/>
</dbReference>
<evidence type="ECO:0000256" key="13">
    <source>
        <dbReference type="ARBA" id="ARBA00049387"/>
    </source>
</evidence>
<keyword evidence="10" id="KW-0186">Copper</keyword>
<comment type="cofactor">
    <cofactor evidence="2">
        <name>FAD</name>
        <dbReference type="ChEBI" id="CHEBI:57692"/>
    </cofactor>
</comment>
<dbReference type="Gene3D" id="3.40.50.720">
    <property type="entry name" value="NAD(P)-binding Rossmann-like Domain"/>
    <property type="match status" value="1"/>
</dbReference>
<dbReference type="EMBL" id="CAJPWZ010002590">
    <property type="protein sequence ID" value="CAG2241552.1"/>
    <property type="molecule type" value="Genomic_DNA"/>
</dbReference>
<dbReference type="OrthoDB" id="550646at2759"/>
<dbReference type="GO" id="GO:0052851">
    <property type="term" value="F:ferric-chelate reductase (NADPH) activity"/>
    <property type="evidence" value="ECO:0007669"/>
    <property type="project" value="TreeGrafter"/>
</dbReference>
<dbReference type="SUPFAM" id="SSF51735">
    <property type="entry name" value="NAD(P)-binding Rossmann-fold domains"/>
    <property type="match status" value="1"/>
</dbReference>
<comment type="cofactor">
    <cofactor evidence="1">
        <name>heme b</name>
        <dbReference type="ChEBI" id="CHEBI:60344"/>
    </cofactor>
</comment>
<comment type="caution">
    <text evidence="17">The sequence shown here is derived from an EMBL/GenBank/DDBJ whole genome shotgun (WGS) entry which is preliminary data.</text>
</comment>
<dbReference type="AlphaFoldDB" id="A0A8S3UGY0"/>
<proteinExistence type="inferred from homology"/>
<dbReference type="InterPro" id="IPR036291">
    <property type="entry name" value="NAD(P)-bd_dom_sf"/>
</dbReference>
<dbReference type="GO" id="GO:0006826">
    <property type="term" value="P:iron ion transport"/>
    <property type="evidence" value="ECO:0007669"/>
    <property type="project" value="UniProtKB-KW"/>
</dbReference>
<reference evidence="17" key="1">
    <citation type="submission" date="2021-03" db="EMBL/GenBank/DDBJ databases">
        <authorList>
            <person name="Bekaert M."/>
        </authorList>
    </citation>
    <scope>NUCLEOTIDE SEQUENCE</scope>
</reference>
<dbReference type="GO" id="GO:0010008">
    <property type="term" value="C:endosome membrane"/>
    <property type="evidence" value="ECO:0007669"/>
    <property type="project" value="UniProtKB-SubCell"/>
</dbReference>
<dbReference type="PANTHER" id="PTHR14239:SF0">
    <property type="entry name" value="F420-DEPENDENT NADP REDUCTASE"/>
    <property type="match status" value="1"/>
</dbReference>
<keyword evidence="5" id="KW-0813">Transport</keyword>
<evidence type="ECO:0000256" key="3">
    <source>
        <dbReference type="ARBA" id="ARBA00004337"/>
    </source>
</evidence>
<evidence type="ECO:0000256" key="1">
    <source>
        <dbReference type="ARBA" id="ARBA00001970"/>
    </source>
</evidence>
<comment type="similarity">
    <text evidence="4">Belongs to the STEAP family.</text>
</comment>
<evidence type="ECO:0000256" key="14">
    <source>
        <dbReference type="SAM" id="Phobius"/>
    </source>
</evidence>
<keyword evidence="9 17" id="KW-0560">Oxidoreductase</keyword>
<evidence type="ECO:0000256" key="9">
    <source>
        <dbReference type="ARBA" id="ARBA00023002"/>
    </source>
</evidence>
<accession>A0A8S3UGY0</accession>
<dbReference type="Pfam" id="PF01794">
    <property type="entry name" value="Ferric_reduct"/>
    <property type="match status" value="1"/>
</dbReference>
<evidence type="ECO:0000259" key="15">
    <source>
        <dbReference type="Pfam" id="PF01794"/>
    </source>
</evidence>
<feature type="domain" description="Pyrroline-5-carboxylate reductase catalytic N-terminal" evidence="16">
    <location>
        <begin position="33"/>
        <end position="124"/>
    </location>
</feature>
<feature type="transmembrane region" description="Helical" evidence="14">
    <location>
        <begin position="260"/>
        <end position="284"/>
    </location>
</feature>
<keyword evidence="5" id="KW-0408">Iron</keyword>
<evidence type="ECO:0000256" key="12">
    <source>
        <dbReference type="ARBA" id="ARBA00048958"/>
    </source>
</evidence>
<keyword evidence="18" id="KW-1185">Reference proteome</keyword>
<gene>
    <name evidence="17" type="ORF">MEDL_53787</name>
</gene>
<comment type="catalytic activity">
    <reaction evidence="12">
        <text>2 Cu(+) + NADP(+) + H(+) = 2 Cu(2+) + NADPH</text>
        <dbReference type="Rhea" id="RHEA:71771"/>
        <dbReference type="ChEBI" id="CHEBI:15378"/>
        <dbReference type="ChEBI" id="CHEBI:29036"/>
        <dbReference type="ChEBI" id="CHEBI:49552"/>
        <dbReference type="ChEBI" id="CHEBI:57783"/>
        <dbReference type="ChEBI" id="CHEBI:58349"/>
    </reaction>
    <physiologicalReaction direction="right-to-left" evidence="12">
        <dbReference type="Rhea" id="RHEA:71773"/>
    </physiologicalReaction>
</comment>
<dbReference type="InterPro" id="IPR051267">
    <property type="entry name" value="STEAP_metalloreductase"/>
</dbReference>
<evidence type="ECO:0000313" key="18">
    <source>
        <dbReference type="Proteomes" id="UP000683360"/>
    </source>
</evidence>
<dbReference type="PANTHER" id="PTHR14239">
    <property type="entry name" value="DUDULIN-RELATED"/>
    <property type="match status" value="1"/>
</dbReference>
<dbReference type="GO" id="GO:0015677">
    <property type="term" value="P:copper ion import"/>
    <property type="evidence" value="ECO:0007669"/>
    <property type="project" value="TreeGrafter"/>
</dbReference>
<evidence type="ECO:0000256" key="5">
    <source>
        <dbReference type="ARBA" id="ARBA00022496"/>
    </source>
</evidence>
<sequence length="528" mass="59903">MSILPKSGLDIIYHLTEVLYIQRTMNKENKHRTIGIIGTGNFAQAFACRLLQSGYDVILGSRKPTERMVSNTHDCWCNISITTVDECIKNSNTIVVAIHNKHWSDTLSPFVELLKDKIIIDVSNKKCLTKGPSNAEQLQKLLSHSLVVKAFNVVSAYDMESQTSGGSHNVYIASDNFVARNTVADLSRDLGFTPKDYGVLWNARKIEKMPLQLFPEWKFPIGFTFLVFIIWYLYAIFIYFVEKTSYSWEQIFVKVTNKPLCMTAFTILACTYLPSSIAAIFQIYNGSKHVRFPGWLDTWLRTRKQLGLTAFTLAFVHVIMSVLIMSPTYLKSWYHETEIVIPKNITSDLHFPIRTWMTWKGEAACLAGIIAFLGLCILAVTSIKSVGDQLNWREWRCIQSKLGHGVLLLSLCHVVVMGSPYWIKAGPLKTFRSITFLSSVLPMITLFLKLCFSLPFISGYVKRIRHGLERNSKRCKAKCSGFQGTVLDTKYRPIVNGKRELNGFRTFEASLEDTDIDNCQCNGATNLV</sequence>
<evidence type="ECO:0000259" key="16">
    <source>
        <dbReference type="Pfam" id="PF03807"/>
    </source>
</evidence>
<keyword evidence="6 14" id="KW-0812">Transmembrane</keyword>
<dbReference type="Proteomes" id="UP000683360">
    <property type="component" value="Unassembled WGS sequence"/>
</dbReference>
<evidence type="ECO:0000256" key="4">
    <source>
        <dbReference type="ARBA" id="ARBA00007729"/>
    </source>
</evidence>
<evidence type="ECO:0000256" key="11">
    <source>
        <dbReference type="ARBA" id="ARBA00023136"/>
    </source>
</evidence>
<feature type="transmembrane region" description="Helical" evidence="14">
    <location>
        <begin position="402"/>
        <end position="423"/>
    </location>
</feature>
<evidence type="ECO:0000256" key="10">
    <source>
        <dbReference type="ARBA" id="ARBA00023008"/>
    </source>
</evidence>
<keyword evidence="7" id="KW-0967">Endosome</keyword>
<keyword evidence="11 14" id="KW-0472">Membrane</keyword>
<feature type="transmembrane region" description="Helical" evidence="14">
    <location>
        <begin position="219"/>
        <end position="240"/>
    </location>
</feature>
<keyword evidence="5" id="KW-0410">Iron transport</keyword>
<keyword evidence="5" id="KW-0406">Ion transport</keyword>
<dbReference type="GO" id="GO:0005886">
    <property type="term" value="C:plasma membrane"/>
    <property type="evidence" value="ECO:0007669"/>
    <property type="project" value="TreeGrafter"/>
</dbReference>
<dbReference type="EC" id="1.16.1.-" evidence="17"/>
<dbReference type="InterPro" id="IPR028939">
    <property type="entry name" value="P5C_Rdtase_cat_N"/>
</dbReference>
<dbReference type="GO" id="GO:0008823">
    <property type="term" value="F:cupric reductase (NADH) activity"/>
    <property type="evidence" value="ECO:0007669"/>
    <property type="project" value="TreeGrafter"/>
</dbReference>
<feature type="domain" description="Ferric oxidoreductase" evidence="15">
    <location>
        <begin position="262"/>
        <end position="398"/>
    </location>
</feature>
<name>A0A8S3UGY0_MYTED</name>
<evidence type="ECO:0000256" key="6">
    <source>
        <dbReference type="ARBA" id="ARBA00022692"/>
    </source>
</evidence>